<reference evidence="3 4" key="1">
    <citation type="submission" date="2017-05" db="EMBL/GenBank/DDBJ databases">
        <authorList>
            <person name="Varghese N."/>
            <person name="Submissions S."/>
        </authorList>
    </citation>
    <scope>NUCLEOTIDE SEQUENCE [LARGE SCALE GENOMIC DNA]</scope>
    <source>
        <strain evidence="3 4">DSM 26001</strain>
    </source>
</reference>
<gene>
    <name evidence="3" type="ORF">SAMN06295970_1565</name>
</gene>
<keyword evidence="2" id="KW-0175">Coiled coil</keyword>
<comment type="caution">
    <text evidence="3">The sequence shown here is derived from an EMBL/GenBank/DDBJ whole genome shotgun (WGS) entry which is preliminary data.</text>
</comment>
<dbReference type="InterPro" id="IPR013762">
    <property type="entry name" value="Integrase-like_cat_sf"/>
</dbReference>
<name>A0ABY1QXU5_9BURK</name>
<dbReference type="InterPro" id="IPR011010">
    <property type="entry name" value="DNA_brk_join_enz"/>
</dbReference>
<proteinExistence type="predicted"/>
<evidence type="ECO:0008006" key="5">
    <source>
        <dbReference type="Google" id="ProtNLM"/>
    </source>
</evidence>
<dbReference type="SUPFAM" id="SSF56349">
    <property type="entry name" value="DNA breaking-rejoining enzymes"/>
    <property type="match status" value="1"/>
</dbReference>
<evidence type="ECO:0000256" key="1">
    <source>
        <dbReference type="ARBA" id="ARBA00023172"/>
    </source>
</evidence>
<evidence type="ECO:0000313" key="3">
    <source>
        <dbReference type="EMBL" id="SMP82255.1"/>
    </source>
</evidence>
<dbReference type="Gene3D" id="1.10.443.10">
    <property type="entry name" value="Intergrase catalytic core"/>
    <property type="match status" value="1"/>
</dbReference>
<evidence type="ECO:0000313" key="4">
    <source>
        <dbReference type="Proteomes" id="UP001158049"/>
    </source>
</evidence>
<accession>A0ABY1QXU5</accession>
<protein>
    <recommendedName>
        <fullName evidence="5">Tyr recombinase domain-containing protein</fullName>
    </recommendedName>
</protein>
<evidence type="ECO:0000256" key="2">
    <source>
        <dbReference type="SAM" id="Coils"/>
    </source>
</evidence>
<dbReference type="EMBL" id="FXUL01000056">
    <property type="protein sequence ID" value="SMP82255.1"/>
    <property type="molecule type" value="Genomic_DNA"/>
</dbReference>
<keyword evidence="4" id="KW-1185">Reference proteome</keyword>
<organism evidence="3 4">
    <name type="scientific">Noviherbaspirillum suwonense</name>
    <dbReference type="NCBI Taxonomy" id="1224511"/>
    <lineage>
        <taxon>Bacteria</taxon>
        <taxon>Pseudomonadati</taxon>
        <taxon>Pseudomonadota</taxon>
        <taxon>Betaproteobacteria</taxon>
        <taxon>Burkholderiales</taxon>
        <taxon>Oxalobacteraceae</taxon>
        <taxon>Noviherbaspirillum</taxon>
    </lineage>
</organism>
<sequence length="216" mass="25229">MMDLACEVSWRRGAINSLTCDQFSRLDFLDSNHDDFIVIPPSQKFGYQRQFEIPFRLAFRVAEFITAERKQFLSHKGWSESRTQNRVFISEQGGEPLENQTISQIFGDAFKVLGCPRGANIHSFRRKFANDLIDEEILHRLELGLDTSEISIATTVAFKMGHSNPESLKPYINKRLSRIVKRHKKLKENRVQTLEDENRALKERIALMERDWIRSK</sequence>
<feature type="coiled-coil region" evidence="2">
    <location>
        <begin position="184"/>
        <end position="211"/>
    </location>
</feature>
<dbReference type="Proteomes" id="UP001158049">
    <property type="component" value="Unassembled WGS sequence"/>
</dbReference>
<keyword evidence="1" id="KW-0233">DNA recombination</keyword>